<accession>A0ABW8SH66</accession>
<keyword evidence="4 8" id="KW-1133">Transmembrane helix</keyword>
<feature type="transmembrane region" description="Helical" evidence="8">
    <location>
        <begin position="128"/>
        <end position="152"/>
    </location>
</feature>
<comment type="caution">
    <text evidence="9">The sequence shown here is derived from an EMBL/GenBank/DDBJ whole genome shotgun (WGS) entry which is preliminary data.</text>
</comment>
<feature type="transmembrane region" description="Helical" evidence="8">
    <location>
        <begin position="38"/>
        <end position="57"/>
    </location>
</feature>
<evidence type="ECO:0000256" key="5">
    <source>
        <dbReference type="ARBA" id="ARBA00023065"/>
    </source>
</evidence>
<dbReference type="RefSeq" id="WP_406791033.1">
    <property type="nucleotide sequence ID" value="NZ_JBJHZX010000005.1"/>
</dbReference>
<dbReference type="HAMAP" id="MF_01521">
    <property type="entry name" value="MntP_pump"/>
    <property type="match status" value="1"/>
</dbReference>
<evidence type="ECO:0000256" key="1">
    <source>
        <dbReference type="ARBA" id="ARBA00022448"/>
    </source>
</evidence>
<comment type="function">
    <text evidence="8">Probably functions as a manganese efflux pump.</text>
</comment>
<gene>
    <name evidence="8" type="primary">mntP</name>
    <name evidence="9" type="ORF">ACJDU8_04890</name>
</gene>
<organism evidence="9 10">
    <name type="scientific">Candidatus Clostridium eludens</name>
    <dbReference type="NCBI Taxonomy" id="3381663"/>
    <lineage>
        <taxon>Bacteria</taxon>
        <taxon>Bacillati</taxon>
        <taxon>Bacillota</taxon>
        <taxon>Clostridia</taxon>
        <taxon>Eubacteriales</taxon>
        <taxon>Clostridiaceae</taxon>
        <taxon>Clostridium</taxon>
    </lineage>
</organism>
<evidence type="ECO:0000256" key="7">
    <source>
        <dbReference type="ARBA" id="ARBA00023211"/>
    </source>
</evidence>
<dbReference type="EMBL" id="JBJHZX010000005">
    <property type="protein sequence ID" value="MFL0194913.1"/>
    <property type="molecule type" value="Genomic_DNA"/>
</dbReference>
<dbReference type="Proteomes" id="UP001623660">
    <property type="component" value="Unassembled WGS sequence"/>
</dbReference>
<dbReference type="InterPro" id="IPR003810">
    <property type="entry name" value="Mntp/YtaF"/>
</dbReference>
<feature type="transmembrane region" description="Helical" evidence="8">
    <location>
        <begin position="6"/>
        <end position="26"/>
    </location>
</feature>
<evidence type="ECO:0000313" key="9">
    <source>
        <dbReference type="EMBL" id="MFL0194913.1"/>
    </source>
</evidence>
<evidence type="ECO:0000256" key="8">
    <source>
        <dbReference type="HAMAP-Rule" id="MF_01521"/>
    </source>
</evidence>
<keyword evidence="6 8" id="KW-0472">Membrane</keyword>
<evidence type="ECO:0000256" key="4">
    <source>
        <dbReference type="ARBA" id="ARBA00022989"/>
    </source>
</evidence>
<dbReference type="Pfam" id="PF02659">
    <property type="entry name" value="Mntp"/>
    <property type="match status" value="1"/>
</dbReference>
<comment type="subcellular location">
    <subcellularLocation>
        <location evidence="8">Cell membrane</location>
        <topology evidence="8">Multi-pass membrane protein</topology>
    </subcellularLocation>
</comment>
<name>A0ABW8SH66_9CLOT</name>
<reference evidence="9 10" key="1">
    <citation type="submission" date="2024-11" db="EMBL/GenBank/DDBJ databases">
        <authorList>
            <person name="Heng Y.C."/>
            <person name="Lim A.C.H."/>
            <person name="Lee J.K.Y."/>
            <person name="Kittelmann S."/>
        </authorList>
    </citation>
    <scope>NUCLEOTIDE SEQUENCE [LARGE SCALE GENOMIC DNA]</scope>
    <source>
        <strain evidence="9 10">WILCCON 0269</strain>
    </source>
</reference>
<keyword evidence="7 8" id="KW-0464">Manganese</keyword>
<keyword evidence="1 8" id="KW-0813">Transport</keyword>
<keyword evidence="10" id="KW-1185">Reference proteome</keyword>
<sequence>MAFQSLFLIALALSLDAFSVSLSVGLNSEIKRKNKIQFSLSFGFFQFLFAIIGAYAGFLFNKYIASVPAIVGGAVVSIVGILMLKAGFENKKGYTLMRPGMVILLGVSVSIDALVIGFTTLNNITNNLSIICSTLFIGIVTFVLTSFAFIISRYLQKIHAISKYADYIGGVILIIFGIKMMFFK</sequence>
<evidence type="ECO:0000256" key="6">
    <source>
        <dbReference type="ARBA" id="ARBA00023136"/>
    </source>
</evidence>
<evidence type="ECO:0000313" key="10">
    <source>
        <dbReference type="Proteomes" id="UP001623660"/>
    </source>
</evidence>
<feature type="transmembrane region" description="Helical" evidence="8">
    <location>
        <begin position="63"/>
        <end position="84"/>
    </location>
</feature>
<protein>
    <recommendedName>
        <fullName evidence="8">Putative manganese efflux pump MntP</fullName>
    </recommendedName>
</protein>
<evidence type="ECO:0000256" key="3">
    <source>
        <dbReference type="ARBA" id="ARBA00022692"/>
    </source>
</evidence>
<evidence type="ECO:0000256" key="2">
    <source>
        <dbReference type="ARBA" id="ARBA00022475"/>
    </source>
</evidence>
<dbReference type="InterPro" id="IPR022929">
    <property type="entry name" value="Put_MntP"/>
</dbReference>
<proteinExistence type="inferred from homology"/>
<keyword evidence="3 8" id="KW-0812">Transmembrane</keyword>
<keyword evidence="5 8" id="KW-0406">Ion transport</keyword>
<feature type="transmembrane region" description="Helical" evidence="8">
    <location>
        <begin position="164"/>
        <end position="183"/>
    </location>
</feature>
<dbReference type="PANTHER" id="PTHR35529:SF1">
    <property type="entry name" value="MANGANESE EFFLUX PUMP MNTP-RELATED"/>
    <property type="match status" value="1"/>
</dbReference>
<comment type="similarity">
    <text evidence="8">Belongs to the MntP (TC 9.B.29) family.</text>
</comment>
<feature type="transmembrane region" description="Helical" evidence="8">
    <location>
        <begin position="96"/>
        <end position="116"/>
    </location>
</feature>
<keyword evidence="2 8" id="KW-1003">Cell membrane</keyword>
<dbReference type="PANTHER" id="PTHR35529">
    <property type="entry name" value="MANGANESE EFFLUX PUMP MNTP-RELATED"/>
    <property type="match status" value="1"/>
</dbReference>